<evidence type="ECO:0000256" key="1">
    <source>
        <dbReference type="SAM" id="MobiDB-lite"/>
    </source>
</evidence>
<name>A0A8R1IAL1_CAEJA</name>
<reference evidence="3" key="1">
    <citation type="submission" date="2010-08" db="EMBL/GenBank/DDBJ databases">
        <authorList>
            <consortium name="Caenorhabditis japonica Sequencing Consortium"/>
            <person name="Wilson R.K."/>
        </authorList>
    </citation>
    <scope>NUCLEOTIDE SEQUENCE [LARGE SCALE GENOMIC DNA]</scope>
    <source>
        <strain evidence="3">DF5081</strain>
    </source>
</reference>
<dbReference type="AlphaFoldDB" id="A0A8R1IAL1"/>
<protein>
    <submittedName>
        <fullName evidence="2">Uncharacterized protein</fullName>
    </submittedName>
</protein>
<feature type="region of interest" description="Disordered" evidence="1">
    <location>
        <begin position="77"/>
        <end position="109"/>
    </location>
</feature>
<sequence length="206" mass="22191">MDKTESAPNDVPVMKQAEPCSPYETLLKQYLQNHAVFPTTTPVTTPGVATPTAPEPHSEPVSLYPSKEIEEFLIRNTEPTSEVQVSHTPNSGESLNNESTALPIQKSSSPSLHSSFENISSDFESIGSSWELSNVVEQSAERALALTEEIVNEVLGVTSAVVNTVVENTAAAAPVDATESLAPLDAVAEKVNTFFREWTIFDATSE</sequence>
<proteinExistence type="predicted"/>
<keyword evidence="3" id="KW-1185">Reference proteome</keyword>
<dbReference type="Proteomes" id="UP000005237">
    <property type="component" value="Unassembled WGS sequence"/>
</dbReference>
<feature type="compositionally biased region" description="Low complexity" evidence="1">
    <location>
        <begin position="42"/>
        <end position="52"/>
    </location>
</feature>
<organism evidence="2 3">
    <name type="scientific">Caenorhabditis japonica</name>
    <dbReference type="NCBI Taxonomy" id="281687"/>
    <lineage>
        <taxon>Eukaryota</taxon>
        <taxon>Metazoa</taxon>
        <taxon>Ecdysozoa</taxon>
        <taxon>Nematoda</taxon>
        <taxon>Chromadorea</taxon>
        <taxon>Rhabditida</taxon>
        <taxon>Rhabditina</taxon>
        <taxon>Rhabditomorpha</taxon>
        <taxon>Rhabditoidea</taxon>
        <taxon>Rhabditidae</taxon>
        <taxon>Peloderinae</taxon>
        <taxon>Caenorhabditis</taxon>
    </lineage>
</organism>
<dbReference type="EnsemblMetazoa" id="CJA23938.1">
    <property type="protein sequence ID" value="CJA23938.1"/>
    <property type="gene ID" value="WBGene00179510"/>
</dbReference>
<evidence type="ECO:0000313" key="3">
    <source>
        <dbReference type="Proteomes" id="UP000005237"/>
    </source>
</evidence>
<reference evidence="2" key="2">
    <citation type="submission" date="2022-06" db="UniProtKB">
        <authorList>
            <consortium name="EnsemblMetazoa"/>
        </authorList>
    </citation>
    <scope>IDENTIFICATION</scope>
    <source>
        <strain evidence="2">DF5081</strain>
    </source>
</reference>
<accession>A0A8R1IAL1</accession>
<feature type="region of interest" description="Disordered" evidence="1">
    <location>
        <begin position="42"/>
        <end position="62"/>
    </location>
</feature>
<evidence type="ECO:0000313" key="2">
    <source>
        <dbReference type="EnsemblMetazoa" id="CJA23938.1"/>
    </source>
</evidence>